<dbReference type="PROSITE" id="PS50106">
    <property type="entry name" value="PDZ"/>
    <property type="match status" value="1"/>
</dbReference>
<feature type="region of interest" description="Disordered" evidence="13">
    <location>
        <begin position="577"/>
        <end position="632"/>
    </location>
</feature>
<evidence type="ECO:0000256" key="2">
    <source>
        <dbReference type="ARBA" id="ARBA00004216"/>
    </source>
</evidence>
<keyword evidence="16" id="KW-1185">Reference proteome</keyword>
<feature type="region of interest" description="Disordered" evidence="13">
    <location>
        <begin position="933"/>
        <end position="952"/>
    </location>
</feature>
<feature type="region of interest" description="Disordered" evidence="13">
    <location>
        <begin position="326"/>
        <end position="363"/>
    </location>
</feature>
<dbReference type="Pfam" id="PF00595">
    <property type="entry name" value="PDZ"/>
    <property type="match status" value="1"/>
</dbReference>
<dbReference type="PANTHER" id="PTHR24217">
    <property type="entry name" value="PUTATIVE-RELATED"/>
    <property type="match status" value="1"/>
</dbReference>
<feature type="region of interest" description="Disordered" evidence="13">
    <location>
        <begin position="407"/>
        <end position="434"/>
    </location>
</feature>
<dbReference type="GO" id="GO:0032233">
    <property type="term" value="P:positive regulation of actin filament bundle assembly"/>
    <property type="evidence" value="ECO:0007669"/>
    <property type="project" value="TreeGrafter"/>
</dbReference>
<dbReference type="Pfam" id="PF05556">
    <property type="entry name" value="Calsarcin"/>
    <property type="match status" value="1"/>
</dbReference>
<dbReference type="GO" id="GO:0001725">
    <property type="term" value="C:stress fiber"/>
    <property type="evidence" value="ECO:0007669"/>
    <property type="project" value="TreeGrafter"/>
</dbReference>
<keyword evidence="8" id="KW-0539">Nucleus</keyword>
<feature type="region of interest" description="Disordered" evidence="13">
    <location>
        <begin position="1390"/>
        <end position="1414"/>
    </location>
</feature>
<dbReference type="InterPro" id="IPR008438">
    <property type="entry name" value="MYOZ"/>
</dbReference>
<evidence type="ECO:0000256" key="7">
    <source>
        <dbReference type="ARBA" id="ARBA00022949"/>
    </source>
</evidence>
<protein>
    <recommendedName>
        <fullName evidence="11">Synaptopodin-2</fullName>
    </recommendedName>
    <alternativeName>
        <fullName evidence="12">Myopodin</fullName>
    </alternativeName>
</protein>
<feature type="region of interest" description="Disordered" evidence="13">
    <location>
        <begin position="751"/>
        <end position="866"/>
    </location>
</feature>
<dbReference type="PANTHER" id="PTHR24217:SF9">
    <property type="entry name" value="SYNAPTOPODIN-2"/>
    <property type="match status" value="1"/>
</dbReference>
<evidence type="ECO:0000256" key="9">
    <source>
        <dbReference type="ARBA" id="ARBA00038161"/>
    </source>
</evidence>
<dbReference type="STRING" id="372326.A0A1V4JUP4"/>
<feature type="compositionally biased region" description="Polar residues" evidence="13">
    <location>
        <begin position="935"/>
        <end position="946"/>
    </location>
</feature>
<evidence type="ECO:0000256" key="12">
    <source>
        <dbReference type="ARBA" id="ARBA00078078"/>
    </source>
</evidence>
<evidence type="ECO:0000256" key="10">
    <source>
        <dbReference type="ARBA" id="ARBA00064160"/>
    </source>
</evidence>
<evidence type="ECO:0000256" key="3">
    <source>
        <dbReference type="ARBA" id="ARBA00004246"/>
    </source>
</evidence>
<feature type="compositionally biased region" description="Polar residues" evidence="13">
    <location>
        <begin position="1035"/>
        <end position="1048"/>
    </location>
</feature>
<evidence type="ECO:0000256" key="8">
    <source>
        <dbReference type="ARBA" id="ARBA00023242"/>
    </source>
</evidence>
<evidence type="ECO:0000256" key="1">
    <source>
        <dbReference type="ARBA" id="ARBA00004123"/>
    </source>
</evidence>
<evidence type="ECO:0000256" key="11">
    <source>
        <dbReference type="ARBA" id="ARBA00071807"/>
    </source>
</evidence>
<dbReference type="Gene3D" id="2.30.42.10">
    <property type="match status" value="1"/>
</dbReference>
<gene>
    <name evidence="15" type="primary">SYNPO2</name>
    <name evidence="15" type="ORF">AV530_011938</name>
</gene>
<keyword evidence="7" id="KW-0965">Cell junction</keyword>
<comment type="subunit">
    <text evidence="10">May self-associate in muscle cells under oxidative stress. Binds F-actin. Interacts with ACTN2; ACTN2 is proposed to anchor SYOP2 at Z lines in mature myocytes. Interacts with AKAP6, PPP3CA and CAMK2A. Interacts (phosphorylated form) with YWHAB; YWHAB competes with ACTN2 for interaction with SYNPO2. Interacts with KPNA2; mediating nuclear import of SYNOP2; dependent on interaction with YWHAB. Interacts with IPO13; may be implicated in SYNOP2 nuclear import. Interacts with ZYX, FLNC, ILK. Interacts with BAG3 (via WW 1 domain). May associate with the CASA complex consisting of HSPA8, HSPB8 and BAG3. Interacts with VPS18.</text>
</comment>
<comment type="similarity">
    <text evidence="9">Belongs to the synaptopodin family.</text>
</comment>
<evidence type="ECO:0000256" key="13">
    <source>
        <dbReference type="SAM" id="MobiDB-lite"/>
    </source>
</evidence>
<feature type="domain" description="PDZ" evidence="14">
    <location>
        <begin position="6"/>
        <end position="88"/>
    </location>
</feature>
<dbReference type="InterPro" id="IPR051976">
    <property type="entry name" value="Synaptopodin_domain"/>
</dbReference>
<feature type="region of interest" description="Disordered" evidence="13">
    <location>
        <begin position="1168"/>
        <end position="1214"/>
    </location>
</feature>
<dbReference type="OrthoDB" id="6502734at2759"/>
<sequence length="1554" mass="169639">MGTGDYLCIAMSGGAPWGFRLQGGKEQKQPLQIAKVRSKSKAAKAGLCEGDEVVSINGQPCGDLTYAEVIVLMESLTDVLQMLIKRSSSGTNETLSAERENGKHDNMKNEDYRESTTLQNNTAKEIPHGDLCITEIYCETQQGEGESNTHFSEIKQETAQSHRITPKVIGTSKVLVTDEAAFRGKTEEERPSTMVELQLSLSNDRHKGTNAPAVTLLGAEKCSPAGRGPSAQQDGTSPVMAIPLGVKEGNIQWSSKVVQFSSSKEVKRIQGAVPSLPRVEVILDCLDREKEAARSVAERGCVDSQVEGGQSEAPPSLLSFAISSEGTEQGEDNQHLERDHRPLKHRARHARLRRSESLSEKQVKEAKSKCKSIALLLTAAPNPNSKGVLMFKKRRQRARKYTLVSYGTGELERDEDEGEEGEGEGEEGDKENTFEVSLLATSESEIDEDFFSDIDDSKILTFDWDSGLLEVEKKTKSGDEMQTLPESTGKGALMFAKRRQRMDQITAEQEELKARTMHTEEQREATMSENFQRVSSSAYQTKEEEMSRQQTCVSKSYTDVSQNHSKIVQQNGFGLAPHTNPSFQSSESQKAASLNKTAKPFPSGVQNRAAAPFSPTRNVTSPLSDIPGPPPYCSISPPPEAFYRPVSAPVASRHAPTMWSPAEPTEHIASRDERIAVPAKRTGILQEAKRRSTSKPMFNFKETPKVSPNPALLSLVHNAEGKKGIGAGFESGPEEDYLSLGAEACNFMQTQASKQKAPPPVAPKPSLKISPPAGTPVSPVWSPPAVASNKAPSFPAPASPQAAYPAPPKSPQYPHSPVHPPSTLNLAGPFKGPQATLASPNHTPKTPVTPSAGGTKSTFEMPPEMRGKGAQLFARRHSRMEKYVVDSETVQANMARASSPTPSLPASWKYSSNVRAPPPVAYNPIHCPSFPSAATKPSSMSTAATKNTKRKPKKGLNALDIMKHKPYQLDASLFTFQPPSPKESLAIKQTLKSPTSKQALPFRPPSAGSPPNARASSVYSVPAYTSQPLFQSNASTPVNESYSPTGYSAFSKPETTKSSSFIAPRPKFSAKKAGVTAQERSSGRSLSVPGRPSSFVPRAMSPPSPLAFQPAPDYVSKPDAAADKPGKRLTPWEAAARSPLGLVDEAFGPQNMEESIAANVVSAARRKTLPQPPDEWKQKVSYEPPARSGSVALLGGKQSGLVSPPKSSLSVPSATTQAGSQLQYAYCSQRSRTDPDIMSMDSRLQLLDISVSLADEDTNESDTKFSLAELPECFFLHNKTVGKEKSYQKITMLSHSAMVKERKQQASAIMDEIQRNVSPSLNLGKKVSIPRDIMVEELSTLSNRGARLFKRRQRRSDKYTYENYHYVANKPRNHGEPIPSIKMDGLSVEGIPQHAPMTPPNTPDPRSPPHPDNIAPGYSGPLKEIPPEKFNTTAVPKYYQSPWIEAIRDDPELLEALYPKLFKPEAKPELPDYRSFNRVATPFGGFERASKLVKFKVPDYNLLMLNDPRFMILANPLATRRSFNRTPKGWTSENIPVVFIQPSDSDTVPETEDL</sequence>
<dbReference type="SMART" id="SM00228">
    <property type="entry name" value="PDZ"/>
    <property type="match status" value="1"/>
</dbReference>
<feature type="region of interest" description="Disordered" evidence="13">
    <location>
        <begin position="88"/>
        <end position="108"/>
    </location>
</feature>
<feature type="compositionally biased region" description="Basic and acidic residues" evidence="13">
    <location>
        <begin position="353"/>
        <end position="363"/>
    </location>
</feature>
<evidence type="ECO:0000259" key="14">
    <source>
        <dbReference type="PROSITE" id="PS50106"/>
    </source>
</evidence>
<feature type="compositionally biased region" description="Pro residues" evidence="13">
    <location>
        <begin position="1397"/>
        <end position="1411"/>
    </location>
</feature>
<dbReference type="InterPro" id="IPR036034">
    <property type="entry name" value="PDZ_sf"/>
</dbReference>
<comment type="similarity">
    <text evidence="4">Belongs to the myozenin family.</text>
</comment>
<name>A0A1V4JUP4_PATFA</name>
<keyword evidence="6" id="KW-0597">Phosphoprotein</keyword>
<feature type="compositionally biased region" description="Low complexity" evidence="13">
    <location>
        <begin position="1199"/>
        <end position="1213"/>
    </location>
</feature>
<dbReference type="Proteomes" id="UP000190648">
    <property type="component" value="Unassembled WGS sequence"/>
</dbReference>
<comment type="subcellular location">
    <subcellularLocation>
        <location evidence="3">Cell junction</location>
        <location evidence="3">Focal adhesion</location>
    </subcellularLocation>
    <subcellularLocation>
        <location evidence="2">Cytoplasm</location>
        <location evidence="2">Myofibril</location>
        <location evidence="2">Sarcomere</location>
        <location evidence="2">Z line</location>
    </subcellularLocation>
    <subcellularLocation>
        <location evidence="1">Nucleus</location>
    </subcellularLocation>
</comment>
<keyword evidence="5" id="KW-0963">Cytoplasm</keyword>
<evidence type="ECO:0000313" key="16">
    <source>
        <dbReference type="Proteomes" id="UP000190648"/>
    </source>
</evidence>
<feature type="compositionally biased region" description="Polar residues" evidence="13">
    <location>
        <begin position="527"/>
        <end position="540"/>
    </location>
</feature>
<feature type="compositionally biased region" description="Low complexity" evidence="13">
    <location>
        <begin position="776"/>
        <end position="793"/>
    </location>
</feature>
<dbReference type="FunFam" id="2.30.42.10:FF:000139">
    <property type="entry name" value="synaptopodin-2 isoform X1"/>
    <property type="match status" value="1"/>
</dbReference>
<dbReference type="CDD" id="cd10820">
    <property type="entry name" value="PDZ_SYNPO2-like"/>
    <property type="match status" value="1"/>
</dbReference>
<dbReference type="GO" id="GO:0005925">
    <property type="term" value="C:focal adhesion"/>
    <property type="evidence" value="ECO:0007669"/>
    <property type="project" value="UniProtKB-SubCell"/>
</dbReference>
<feature type="region of interest" description="Disordered" evidence="13">
    <location>
        <begin position="990"/>
        <end position="1016"/>
    </location>
</feature>
<feature type="compositionally biased region" description="Acidic residues" evidence="13">
    <location>
        <begin position="412"/>
        <end position="429"/>
    </location>
</feature>
<feature type="compositionally biased region" description="Basic and acidic residues" evidence="13">
    <location>
        <begin position="513"/>
        <end position="526"/>
    </location>
</feature>
<feature type="compositionally biased region" description="Basic residues" evidence="13">
    <location>
        <begin position="341"/>
        <end position="352"/>
    </location>
</feature>
<comment type="caution">
    <text evidence="15">The sequence shown here is derived from an EMBL/GenBank/DDBJ whole genome shotgun (WGS) entry which is preliminary data.</text>
</comment>
<feature type="compositionally biased region" description="Polar residues" evidence="13">
    <location>
        <begin position="836"/>
        <end position="858"/>
    </location>
</feature>
<feature type="region of interest" description="Disordered" evidence="13">
    <location>
        <begin position="1035"/>
        <end position="1126"/>
    </location>
</feature>
<reference evidence="15 16" key="1">
    <citation type="submission" date="2016-02" db="EMBL/GenBank/DDBJ databases">
        <title>Band-tailed pigeon sequencing and assembly.</title>
        <authorList>
            <person name="Soares A.E."/>
            <person name="Novak B.J."/>
            <person name="Rice E.S."/>
            <person name="O'Connell B."/>
            <person name="Chang D."/>
            <person name="Weber S."/>
            <person name="Shapiro B."/>
        </authorList>
    </citation>
    <scope>NUCLEOTIDE SEQUENCE [LARGE SCALE GENOMIC DNA]</scope>
    <source>
        <strain evidence="15">BTP2013</strain>
        <tissue evidence="15">Blood</tissue>
    </source>
</reference>
<evidence type="ECO:0000256" key="5">
    <source>
        <dbReference type="ARBA" id="ARBA00022490"/>
    </source>
</evidence>
<organism evidence="15 16">
    <name type="scientific">Patagioenas fasciata monilis</name>
    <dbReference type="NCBI Taxonomy" id="372326"/>
    <lineage>
        <taxon>Eukaryota</taxon>
        <taxon>Metazoa</taxon>
        <taxon>Chordata</taxon>
        <taxon>Craniata</taxon>
        <taxon>Vertebrata</taxon>
        <taxon>Euteleostomi</taxon>
        <taxon>Archelosauria</taxon>
        <taxon>Archosauria</taxon>
        <taxon>Dinosauria</taxon>
        <taxon>Saurischia</taxon>
        <taxon>Theropoda</taxon>
        <taxon>Coelurosauria</taxon>
        <taxon>Aves</taxon>
        <taxon>Neognathae</taxon>
        <taxon>Neoaves</taxon>
        <taxon>Columbimorphae</taxon>
        <taxon>Columbiformes</taxon>
        <taxon>Columbidae</taxon>
        <taxon>Patagioenas</taxon>
    </lineage>
</organism>
<accession>A0A1V4JUP4</accession>
<feature type="compositionally biased region" description="Polar residues" evidence="13">
    <location>
        <begin position="579"/>
        <end position="596"/>
    </location>
</feature>
<dbReference type="InterPro" id="IPR001478">
    <property type="entry name" value="PDZ"/>
</dbReference>
<dbReference type="GO" id="GO:0030018">
    <property type="term" value="C:Z disc"/>
    <property type="evidence" value="ECO:0007669"/>
    <property type="project" value="UniProtKB-SubCell"/>
</dbReference>
<evidence type="ECO:0000256" key="4">
    <source>
        <dbReference type="ARBA" id="ARBA00009126"/>
    </source>
</evidence>
<proteinExistence type="inferred from homology"/>
<evidence type="ECO:0000313" key="15">
    <source>
        <dbReference type="EMBL" id="OPJ75775.1"/>
    </source>
</evidence>
<feature type="region of interest" description="Disordered" evidence="13">
    <location>
        <begin position="513"/>
        <end position="547"/>
    </location>
</feature>
<dbReference type="GO" id="GO:0003779">
    <property type="term" value="F:actin binding"/>
    <property type="evidence" value="ECO:0007669"/>
    <property type="project" value="TreeGrafter"/>
</dbReference>
<dbReference type="SUPFAM" id="SSF50156">
    <property type="entry name" value="PDZ domain-like"/>
    <property type="match status" value="1"/>
</dbReference>
<feature type="compositionally biased region" description="Basic and acidic residues" evidence="13">
    <location>
        <begin position="96"/>
        <end position="108"/>
    </location>
</feature>
<dbReference type="GO" id="GO:0005634">
    <property type="term" value="C:nucleus"/>
    <property type="evidence" value="ECO:0007669"/>
    <property type="project" value="UniProtKB-SubCell"/>
</dbReference>
<evidence type="ECO:0000256" key="6">
    <source>
        <dbReference type="ARBA" id="ARBA00022553"/>
    </source>
</evidence>
<dbReference type="EMBL" id="LSYS01006159">
    <property type="protein sequence ID" value="OPJ75775.1"/>
    <property type="molecule type" value="Genomic_DNA"/>
</dbReference>